<evidence type="ECO:0000256" key="3">
    <source>
        <dbReference type="SAM" id="SignalP"/>
    </source>
</evidence>
<gene>
    <name evidence="5" type="ORF">IV203_022514</name>
</gene>
<feature type="signal peptide" evidence="3">
    <location>
        <begin position="1"/>
        <end position="22"/>
    </location>
</feature>
<protein>
    <submittedName>
        <fullName evidence="5">Glutamate dehydrogenase/leucine dehydrogenase</fullName>
    </submittedName>
</protein>
<keyword evidence="2" id="KW-0560">Oxidoreductase</keyword>
<proteinExistence type="inferred from homology"/>
<dbReference type="InterPro" id="IPR006096">
    <property type="entry name" value="Glu/Leu/Phe/Val/Trp_DH_C"/>
</dbReference>
<dbReference type="OrthoDB" id="424974at2759"/>
<dbReference type="GO" id="GO:0016639">
    <property type="term" value="F:oxidoreductase activity, acting on the CH-NH2 group of donors, NAD or NADP as acceptor"/>
    <property type="evidence" value="ECO:0007669"/>
    <property type="project" value="InterPro"/>
</dbReference>
<keyword evidence="6" id="KW-1185">Reference proteome</keyword>
<evidence type="ECO:0000313" key="5">
    <source>
        <dbReference type="EMBL" id="KAG7344506.1"/>
    </source>
</evidence>
<keyword evidence="3" id="KW-0732">Signal</keyword>
<dbReference type="EMBL" id="JAGRRH010000023">
    <property type="protein sequence ID" value="KAG7344506.1"/>
    <property type="molecule type" value="Genomic_DNA"/>
</dbReference>
<accession>A0A9K3KJP5</accession>
<dbReference type="AlphaFoldDB" id="A0A9K3KJP5"/>
<dbReference type="GO" id="GO:0006520">
    <property type="term" value="P:amino acid metabolic process"/>
    <property type="evidence" value="ECO:0007669"/>
    <property type="project" value="InterPro"/>
</dbReference>
<dbReference type="Proteomes" id="UP000693970">
    <property type="component" value="Unassembled WGS sequence"/>
</dbReference>
<dbReference type="Pfam" id="PF02812">
    <property type="entry name" value="ELFV_dehydrog_N"/>
    <property type="match status" value="1"/>
</dbReference>
<evidence type="ECO:0000256" key="2">
    <source>
        <dbReference type="ARBA" id="ARBA00023002"/>
    </source>
</evidence>
<feature type="chain" id="PRO_5039901611" evidence="3">
    <location>
        <begin position="23"/>
        <end position="850"/>
    </location>
</feature>
<dbReference type="Pfam" id="PF01266">
    <property type="entry name" value="DAO"/>
    <property type="match status" value="1"/>
</dbReference>
<comment type="similarity">
    <text evidence="1">Belongs to the Glu/Leu/Phe/Val dehydrogenases family.</text>
</comment>
<dbReference type="Pfam" id="PF00208">
    <property type="entry name" value="ELFV_dehydrog"/>
    <property type="match status" value="2"/>
</dbReference>
<dbReference type="PANTHER" id="PTHR42722:SF1">
    <property type="entry name" value="VALINE DEHYDROGENASE"/>
    <property type="match status" value="1"/>
</dbReference>
<reference evidence="5" key="1">
    <citation type="journal article" date="2021" name="Sci. Rep.">
        <title>Diploid genomic architecture of Nitzschia inconspicua, an elite biomass production diatom.</title>
        <authorList>
            <person name="Oliver A."/>
            <person name="Podell S."/>
            <person name="Pinowska A."/>
            <person name="Traller J.C."/>
            <person name="Smith S.R."/>
            <person name="McClure R."/>
            <person name="Beliaev A."/>
            <person name="Bohutskyi P."/>
            <person name="Hill E.A."/>
            <person name="Rabines A."/>
            <person name="Zheng H."/>
            <person name="Allen L.Z."/>
            <person name="Kuo A."/>
            <person name="Grigoriev I.V."/>
            <person name="Allen A.E."/>
            <person name="Hazlebeck D."/>
            <person name="Allen E.E."/>
        </authorList>
    </citation>
    <scope>NUCLEOTIDE SEQUENCE</scope>
    <source>
        <strain evidence="5">Hildebrandi</strain>
    </source>
</reference>
<dbReference type="InterPro" id="IPR016211">
    <property type="entry name" value="Glu/Phe/Leu/Val/Trp_DH_bac/arc"/>
</dbReference>
<sequence>MMKLKLFSLGVAVVYPFHLINAFQPFQSHLVAKNANPHRLPSDLEFQIHGHDYEKDGSQAIVFEVPVRQEGIKMYIANDGKLQNHKPGNGGMRMMSYESQKHAIEDAVRLAEGMTRKHALYNTGFSGAKLVVNHGDVDLDDVDRSGLMADCASALQRLGGCVWTGCDINTNDEDMQILSSYTPYVLAGLDSTVDTNKATAMSVIGSIMGILQAHDEQIEDNTFLVQGCGKVGSHVAQELVRLGAKDVKTCDIEAERALIPGCFPLKNGQEWFHQQVDFLVPCANSFAINEQVLQEMKPPRFIVGATNQPYASVEVRASFDEKGSFHVPESISSAGAILADSVEWTHPDLFRGGASSSQVYGWIRDLSRDKANQLCNYAGNDAKAVLQATEEVYADSSNDPIGQTFPDWILENTVLTDCVIVGGGMAGTAAAYANSKAGIKTLLVEQGDSLAPKTASSNGDSRMYRQMYSNPFFSQMQTKALDMWKVLEEECGEQLLHQNGLLFYGEDTKETVEGSVQGARNTMKELGLPHEYFTSGNAIFERFPALKTRDTPYSGVYEETAGHVRASAACAAMAKFATQLGLCKMLTNCEVTDIRCSDEKDHLVTIVLKDGLSVIAKSLILAPGAWTNHILQRHFDMILDLDIWRIHWAHYEIDACVDVPQSFFFRKESDCGNDGGLYYFFPATATESCAAFTPNKKIIKVGVDFKTTESVDVPRSMNDFEYDTMPEVLQLMDDFVSEHLDGNPKRVEALVSPYTMTKDSYFIMDTLPQHPNVALFSGGSGRAFKFAPLIGDCLSRLARGDTDFLLEDMTCFSMRRVAAGLKMNQSKSMITVSTGNAINDAGGIAPVLAR</sequence>
<dbReference type="SMART" id="SM00839">
    <property type="entry name" value="ELFV_dehydrog"/>
    <property type="match status" value="1"/>
</dbReference>
<dbReference type="PANTHER" id="PTHR42722">
    <property type="entry name" value="LEUCINE DEHYDROGENASE"/>
    <property type="match status" value="1"/>
</dbReference>
<evidence type="ECO:0000256" key="1">
    <source>
        <dbReference type="ARBA" id="ARBA00006382"/>
    </source>
</evidence>
<dbReference type="InterPro" id="IPR006076">
    <property type="entry name" value="FAD-dep_OxRdtase"/>
</dbReference>
<evidence type="ECO:0000313" key="6">
    <source>
        <dbReference type="Proteomes" id="UP000693970"/>
    </source>
</evidence>
<dbReference type="InterPro" id="IPR006097">
    <property type="entry name" value="Glu/Leu/Phe/Val/Trp_DH_dimer"/>
</dbReference>
<comment type="caution">
    <text evidence="5">The sequence shown here is derived from an EMBL/GenBank/DDBJ whole genome shotgun (WGS) entry which is preliminary data.</text>
</comment>
<name>A0A9K3KJP5_9STRA</name>
<organism evidence="5 6">
    <name type="scientific">Nitzschia inconspicua</name>
    <dbReference type="NCBI Taxonomy" id="303405"/>
    <lineage>
        <taxon>Eukaryota</taxon>
        <taxon>Sar</taxon>
        <taxon>Stramenopiles</taxon>
        <taxon>Ochrophyta</taxon>
        <taxon>Bacillariophyta</taxon>
        <taxon>Bacillariophyceae</taxon>
        <taxon>Bacillariophycidae</taxon>
        <taxon>Bacillariales</taxon>
        <taxon>Bacillariaceae</taxon>
        <taxon>Nitzschia</taxon>
    </lineage>
</organism>
<evidence type="ECO:0000259" key="4">
    <source>
        <dbReference type="SMART" id="SM00839"/>
    </source>
</evidence>
<reference evidence="5" key="2">
    <citation type="submission" date="2021-04" db="EMBL/GenBank/DDBJ databases">
        <authorList>
            <person name="Podell S."/>
        </authorList>
    </citation>
    <scope>NUCLEOTIDE SEQUENCE</scope>
    <source>
        <strain evidence="5">Hildebrandi</strain>
    </source>
</reference>
<feature type="domain" description="Glutamate/phenylalanine/leucine/valine/L-tryptophan dehydrogenase C-terminal" evidence="4">
    <location>
        <begin position="196"/>
        <end position="399"/>
    </location>
</feature>